<dbReference type="RefSeq" id="WP_109801452.1">
    <property type="nucleotide sequence ID" value="NZ_QGKS01000182.1"/>
</dbReference>
<dbReference type="InterPro" id="IPR005194">
    <property type="entry name" value="Glyco_hydro_65_C"/>
</dbReference>
<dbReference type="SUPFAM" id="SSF56988">
    <property type="entry name" value="Anthrax protective antigen"/>
    <property type="match status" value="1"/>
</dbReference>
<dbReference type="InterPro" id="IPR011658">
    <property type="entry name" value="PA14_dom"/>
</dbReference>
<protein>
    <submittedName>
        <fullName evidence="4">Uncharacterized protein</fullName>
    </submittedName>
</protein>
<dbReference type="Pfam" id="PF07691">
    <property type="entry name" value="PA14"/>
    <property type="match status" value="1"/>
</dbReference>
<dbReference type="Pfam" id="PF00754">
    <property type="entry name" value="F5_F8_type_C"/>
    <property type="match status" value="1"/>
</dbReference>
<dbReference type="Gene3D" id="2.60.120.260">
    <property type="entry name" value="Galactose-binding domain-like"/>
    <property type="match status" value="1"/>
</dbReference>
<dbReference type="PROSITE" id="PS51820">
    <property type="entry name" value="PA14"/>
    <property type="match status" value="1"/>
</dbReference>
<keyword evidence="1" id="KW-0732">Signal</keyword>
<dbReference type="SMART" id="SM00758">
    <property type="entry name" value="PA14"/>
    <property type="match status" value="1"/>
</dbReference>
<dbReference type="InterPro" id="IPR000421">
    <property type="entry name" value="FA58C"/>
</dbReference>
<dbReference type="Pfam" id="PF03633">
    <property type="entry name" value="Glyco_hydro_65C"/>
    <property type="match status" value="1"/>
</dbReference>
<dbReference type="InterPro" id="IPR018905">
    <property type="entry name" value="A-galactase_NEW3"/>
</dbReference>
<sequence>MRQTGLVAVVAAVLTAAATAAPGAAAPPEGPPPLAAASPYPTVGAGTHFLDHRRYLTGYAEPAWYEANIPFVDLPDQQIQDVYYYRWRVWKEHLRYTGPTDGWVLTEFLDCCGYAAPYQAINAAAGHHVTEGRWVRDRSYLNDYLTFWLTGPGQRPQTVNPEAPDWAHEYSFWAATAAHHRAQVTGDFAFLQRLQDALIAQYRDWDNHFDPELGLYWQRPVWDAKELSPASYASSDHFGGVHTFRPSINAYQYGDALAISAIARRNGDEKVAAEYAGRAAALKANAHRWLWDPEAKFWLDIVDENNPTHERQQVRTEVGFIPWQFGLAEPADSVAWRQLLDPQGFASAYGPTTVERRSPYFMSEAAQGCCHWDGPSWPYSTSQALTGLANLLDDQPAQDDIGRDDYYALLRTYALTQYRDGRPYVAEAHHPDEKRWIYDGHSHSEDYLHSSYTDLVISGLLGLRPQDGGTLKLKPLVPDAWDHYAIENVPYHGHNVTVLWDRDGSHYGQGAGLRVYVDGALRTVAAEPGPLTVPVGATEPAPQTVRLVNDAANSLRTGYPKPIASYTSPYDNPWNALDGKVWFNEVPQNTRWTNYRSPNAQDWYGVDFGGPTRVQDVRWYGYDDGGGVQAAADYRLQYWTDGAWVDVPEQRRSSQQPIGNGLNRITFPALTTDRLRLLFTNPVGAFVGVNELQAWSTSSAAAGFVVGDGGQVSVRPGQATTVTTTFTNRSDRPAEDVSVSLAAPRGWTVTPLDAVLTRRVPPVGTITTRWSVRPADGVAPCDDAALTGEAVYTVGGVRQPTHARATVEVGYDPAQPRGLRGDYYVSTGPGAFDFGALKSSAVDPNLDFDDLEPVLRQRTGQSDDVTVRWTGSIVPRYSETYTFSMIGDNGFRLWVDGRLLIDNWMDNWDVERTAAPITLRAGTSYDIKVEYFEHYGGSNLHLRWQSPSQPKGAVETCALYPPAD</sequence>
<dbReference type="Gene3D" id="2.60.420.10">
    <property type="entry name" value="Maltose phosphorylase, domain 3"/>
    <property type="match status" value="1"/>
</dbReference>
<dbReference type="OrthoDB" id="231241at2"/>
<dbReference type="Pfam" id="PF22422">
    <property type="entry name" value="MGH1-like_GH"/>
    <property type="match status" value="1"/>
</dbReference>
<proteinExistence type="predicted"/>
<evidence type="ECO:0000256" key="1">
    <source>
        <dbReference type="SAM" id="SignalP"/>
    </source>
</evidence>
<dbReference type="SUPFAM" id="SSF49785">
    <property type="entry name" value="Galactose-binding domain-like"/>
    <property type="match status" value="1"/>
</dbReference>
<dbReference type="Gene3D" id="3.90.182.10">
    <property type="entry name" value="Toxin - Anthrax Protective Antigen,domain 1"/>
    <property type="match status" value="1"/>
</dbReference>
<dbReference type="Proteomes" id="UP000246050">
    <property type="component" value="Unassembled WGS sequence"/>
</dbReference>
<dbReference type="InterPro" id="IPR054491">
    <property type="entry name" value="MGH1-like_GH"/>
</dbReference>
<name>A0A317DLF0_9ACTN</name>
<gene>
    <name evidence="4" type="ORF">DKT69_10955</name>
</gene>
<feature type="domain" description="PA14" evidence="3">
    <location>
        <begin position="814"/>
        <end position="958"/>
    </location>
</feature>
<dbReference type="InterPro" id="IPR008928">
    <property type="entry name" value="6-hairpin_glycosidase_sf"/>
</dbReference>
<dbReference type="InterPro" id="IPR012341">
    <property type="entry name" value="6hp_glycosidase-like_sf"/>
</dbReference>
<dbReference type="Gene3D" id="1.50.10.10">
    <property type="match status" value="1"/>
</dbReference>
<comment type="caution">
    <text evidence="4">The sequence shown here is derived from an EMBL/GenBank/DDBJ whole genome shotgun (WGS) entry which is preliminary data.</text>
</comment>
<evidence type="ECO:0000259" key="2">
    <source>
        <dbReference type="PROSITE" id="PS50022"/>
    </source>
</evidence>
<dbReference type="AlphaFoldDB" id="A0A317DLF0"/>
<organism evidence="4 5">
    <name type="scientific">Micromonospora sicca</name>
    <dbReference type="NCBI Taxonomy" id="2202420"/>
    <lineage>
        <taxon>Bacteria</taxon>
        <taxon>Bacillati</taxon>
        <taxon>Actinomycetota</taxon>
        <taxon>Actinomycetes</taxon>
        <taxon>Micromonosporales</taxon>
        <taxon>Micromonosporaceae</taxon>
        <taxon>Micromonospora</taxon>
    </lineage>
</organism>
<accession>A0A317DLF0</accession>
<dbReference type="PROSITE" id="PS50022">
    <property type="entry name" value="FA58C_3"/>
    <property type="match status" value="1"/>
</dbReference>
<dbReference type="EMBL" id="QGKS01000182">
    <property type="protein sequence ID" value="PWR15481.1"/>
    <property type="molecule type" value="Genomic_DNA"/>
</dbReference>
<feature type="domain" description="F5/8 type C" evidence="2">
    <location>
        <begin position="548"/>
        <end position="697"/>
    </location>
</feature>
<dbReference type="SUPFAM" id="SSF48208">
    <property type="entry name" value="Six-hairpin glycosidases"/>
    <property type="match status" value="1"/>
</dbReference>
<dbReference type="GO" id="GO:0005975">
    <property type="term" value="P:carbohydrate metabolic process"/>
    <property type="evidence" value="ECO:0007669"/>
    <property type="project" value="InterPro"/>
</dbReference>
<evidence type="ECO:0000313" key="4">
    <source>
        <dbReference type="EMBL" id="PWR15481.1"/>
    </source>
</evidence>
<evidence type="ECO:0000259" key="3">
    <source>
        <dbReference type="PROSITE" id="PS51820"/>
    </source>
</evidence>
<reference evidence="4 5" key="1">
    <citation type="submission" date="2018-05" db="EMBL/GenBank/DDBJ databases">
        <title>Micromonosporas from Atacama Desert.</title>
        <authorList>
            <person name="Carro L."/>
            <person name="Golinska P."/>
            <person name="Klenk H.-P."/>
            <person name="Goodfellow M."/>
        </authorList>
    </citation>
    <scope>NUCLEOTIDE SEQUENCE [LARGE SCALE GENOMIC DNA]</scope>
    <source>
        <strain evidence="4 5">4G51</strain>
    </source>
</reference>
<dbReference type="InterPro" id="IPR037524">
    <property type="entry name" value="PA14/GLEYA"/>
</dbReference>
<feature type="chain" id="PRO_5039188567" evidence="1">
    <location>
        <begin position="21"/>
        <end position="964"/>
    </location>
</feature>
<evidence type="ECO:0000313" key="5">
    <source>
        <dbReference type="Proteomes" id="UP000246050"/>
    </source>
</evidence>
<dbReference type="Pfam" id="PF10633">
    <property type="entry name" value="NPCBM_assoc"/>
    <property type="match status" value="1"/>
</dbReference>
<dbReference type="InterPro" id="IPR008979">
    <property type="entry name" value="Galactose-bd-like_sf"/>
</dbReference>
<feature type="signal peptide" evidence="1">
    <location>
        <begin position="1"/>
        <end position="20"/>
    </location>
</feature>